<evidence type="ECO:0000256" key="1">
    <source>
        <dbReference type="SAM" id="MobiDB-lite"/>
    </source>
</evidence>
<accession>A0ABY6KRV2</accession>
<organism evidence="2 3">
    <name type="scientific">Cordylochernes scorpioides</name>
    <dbReference type="NCBI Taxonomy" id="51811"/>
    <lineage>
        <taxon>Eukaryota</taxon>
        <taxon>Metazoa</taxon>
        <taxon>Ecdysozoa</taxon>
        <taxon>Arthropoda</taxon>
        <taxon>Chelicerata</taxon>
        <taxon>Arachnida</taxon>
        <taxon>Pseudoscorpiones</taxon>
        <taxon>Cheliferoidea</taxon>
        <taxon>Chernetidae</taxon>
        <taxon>Cordylochernes</taxon>
    </lineage>
</organism>
<dbReference type="EMBL" id="CP092870">
    <property type="protein sequence ID" value="UYV71592.1"/>
    <property type="molecule type" value="Genomic_DNA"/>
</dbReference>
<dbReference type="Proteomes" id="UP001235939">
    <property type="component" value="Chromosome 08"/>
</dbReference>
<reference evidence="2 3" key="1">
    <citation type="submission" date="2022-01" db="EMBL/GenBank/DDBJ databases">
        <title>A chromosomal length assembly of Cordylochernes scorpioides.</title>
        <authorList>
            <person name="Zeh D."/>
            <person name="Zeh J."/>
        </authorList>
    </citation>
    <scope>NUCLEOTIDE SEQUENCE [LARGE SCALE GENOMIC DNA]</scope>
    <source>
        <strain evidence="2">IN4F17</strain>
        <tissue evidence="2">Whole Body</tissue>
    </source>
</reference>
<gene>
    <name evidence="2" type="ORF">LAZ67_8003799</name>
</gene>
<protein>
    <recommendedName>
        <fullName evidence="4">RNA polymerase alpha subunit C-terminal domain-containing protein</fullName>
    </recommendedName>
</protein>
<sequence length="199" mass="23549">MGKTAMDMNKTGEIPTESRRFDQGATHARPRVAKSGRTVGVIDVLSLATPLLTHLVWFFSSVWNQDRNEEPLLNFWKWRHVQLQRFPRLINVYKEAIIDVSNVRRWMKDSEVVRHLWMTNHVVVDLICHDRRITIRELCNIRNVGSKAIETMIEHLGYRKIYSKWVPKKLNPDQRDQIVQLCQELLDLYEAQKDTFLQI</sequence>
<evidence type="ECO:0008006" key="4">
    <source>
        <dbReference type="Google" id="ProtNLM"/>
    </source>
</evidence>
<evidence type="ECO:0000313" key="3">
    <source>
        <dbReference type="Proteomes" id="UP001235939"/>
    </source>
</evidence>
<evidence type="ECO:0000313" key="2">
    <source>
        <dbReference type="EMBL" id="UYV71592.1"/>
    </source>
</evidence>
<feature type="region of interest" description="Disordered" evidence="1">
    <location>
        <begin position="1"/>
        <end position="29"/>
    </location>
</feature>
<proteinExistence type="predicted"/>
<keyword evidence="3" id="KW-1185">Reference proteome</keyword>
<name>A0ABY6KRV2_9ARAC</name>